<dbReference type="EMBL" id="BRXX01000368">
    <property type="protein sequence ID" value="GMI07663.1"/>
    <property type="molecule type" value="Genomic_DNA"/>
</dbReference>
<evidence type="ECO:0000313" key="2">
    <source>
        <dbReference type="Proteomes" id="UP001165160"/>
    </source>
</evidence>
<keyword evidence="2" id="KW-1185">Reference proteome</keyword>
<sequence>MSFPSRVLTSYNTSLLKSPTLTNFITGSTLAVTGDLGCQRWLEGKEDIEWRRCLSLFLFGGFYSGGICVRLYKLYSHITPPKLSMWKKGMWASAIDNGVHVPVFYTPVFYLGTDWVKGVEWEESLDGYV</sequence>
<gene>
    <name evidence="1" type="ORF">TrVE_jg13129</name>
</gene>
<evidence type="ECO:0000313" key="1">
    <source>
        <dbReference type="EMBL" id="GMI07663.1"/>
    </source>
</evidence>
<proteinExistence type="predicted"/>
<organism evidence="1 2">
    <name type="scientific">Triparma verrucosa</name>
    <dbReference type="NCBI Taxonomy" id="1606542"/>
    <lineage>
        <taxon>Eukaryota</taxon>
        <taxon>Sar</taxon>
        <taxon>Stramenopiles</taxon>
        <taxon>Ochrophyta</taxon>
        <taxon>Bolidophyceae</taxon>
        <taxon>Parmales</taxon>
        <taxon>Triparmaceae</taxon>
        <taxon>Triparma</taxon>
    </lineage>
</organism>
<comment type="caution">
    <text evidence="1">The sequence shown here is derived from an EMBL/GenBank/DDBJ whole genome shotgun (WGS) entry which is preliminary data.</text>
</comment>
<accession>A0A9W7CKT8</accession>
<name>A0A9W7CKT8_9STRA</name>
<protein>
    <submittedName>
        <fullName evidence="1">Uncharacterized protein</fullName>
    </submittedName>
</protein>
<dbReference type="Proteomes" id="UP001165160">
    <property type="component" value="Unassembled WGS sequence"/>
</dbReference>
<reference evidence="2" key="1">
    <citation type="journal article" date="2023" name="Commun. Biol.">
        <title>Genome analysis of Parmales, the sister group of diatoms, reveals the evolutionary specialization of diatoms from phago-mixotrophs to photoautotrophs.</title>
        <authorList>
            <person name="Ban H."/>
            <person name="Sato S."/>
            <person name="Yoshikawa S."/>
            <person name="Yamada K."/>
            <person name="Nakamura Y."/>
            <person name="Ichinomiya M."/>
            <person name="Sato N."/>
            <person name="Blanc-Mathieu R."/>
            <person name="Endo H."/>
            <person name="Kuwata A."/>
            <person name="Ogata H."/>
        </authorList>
    </citation>
    <scope>NUCLEOTIDE SEQUENCE [LARGE SCALE GENOMIC DNA]</scope>
    <source>
        <strain evidence="2">NIES 3699</strain>
    </source>
</reference>
<dbReference type="AlphaFoldDB" id="A0A9W7CKT8"/>